<organism evidence="1 2">
    <name type="scientific">Salinithrix halophila</name>
    <dbReference type="NCBI Taxonomy" id="1485204"/>
    <lineage>
        <taxon>Bacteria</taxon>
        <taxon>Bacillati</taxon>
        <taxon>Bacillota</taxon>
        <taxon>Bacilli</taxon>
        <taxon>Bacillales</taxon>
        <taxon>Thermoactinomycetaceae</taxon>
        <taxon>Salinithrix</taxon>
    </lineage>
</organism>
<reference evidence="2" key="1">
    <citation type="journal article" date="2019" name="Int. J. Syst. Evol. Microbiol.">
        <title>The Global Catalogue of Microorganisms (GCM) 10K type strain sequencing project: providing services to taxonomists for standard genome sequencing and annotation.</title>
        <authorList>
            <consortium name="The Broad Institute Genomics Platform"/>
            <consortium name="The Broad Institute Genome Sequencing Center for Infectious Disease"/>
            <person name="Wu L."/>
            <person name="Ma J."/>
        </authorList>
    </citation>
    <scope>NUCLEOTIDE SEQUENCE [LARGE SCALE GENOMIC DNA]</scope>
    <source>
        <strain evidence="2">IBRC-M 10813</strain>
    </source>
</reference>
<accession>A0ABV8JFG8</accession>
<sequence>MIVTNPNDQDIISKTVTHNEHIYFHSGITGWYDIRYVQNNEEKRDCWIALRDDAVSYSSVQSGDTIYVINKEGQKVRTQVVKNGGIFILPSQEHRENKSSTKPESLTIADLAQQVYD</sequence>
<protein>
    <submittedName>
        <fullName evidence="1">Uncharacterized protein</fullName>
    </submittedName>
</protein>
<dbReference type="RefSeq" id="WP_380702355.1">
    <property type="nucleotide sequence ID" value="NZ_JBHSAP010000007.1"/>
</dbReference>
<evidence type="ECO:0000313" key="2">
    <source>
        <dbReference type="Proteomes" id="UP001595843"/>
    </source>
</evidence>
<dbReference type="EMBL" id="JBHSAP010000007">
    <property type="protein sequence ID" value="MFC4075956.1"/>
    <property type="molecule type" value="Genomic_DNA"/>
</dbReference>
<evidence type="ECO:0000313" key="1">
    <source>
        <dbReference type="EMBL" id="MFC4075956.1"/>
    </source>
</evidence>
<name>A0ABV8JFG8_9BACL</name>
<proteinExistence type="predicted"/>
<keyword evidence="2" id="KW-1185">Reference proteome</keyword>
<gene>
    <name evidence="1" type="ORF">ACFOUO_03950</name>
</gene>
<comment type="caution">
    <text evidence="1">The sequence shown here is derived from an EMBL/GenBank/DDBJ whole genome shotgun (WGS) entry which is preliminary data.</text>
</comment>
<dbReference type="Proteomes" id="UP001595843">
    <property type="component" value="Unassembled WGS sequence"/>
</dbReference>